<evidence type="ECO:0000256" key="6">
    <source>
        <dbReference type="ARBA" id="ARBA00022801"/>
    </source>
</evidence>
<comment type="catalytic activity">
    <reaction evidence="9">
        <text>adenosine + H2O + H(+) = inosine + NH4(+)</text>
        <dbReference type="Rhea" id="RHEA:24408"/>
        <dbReference type="ChEBI" id="CHEBI:15377"/>
        <dbReference type="ChEBI" id="CHEBI:15378"/>
        <dbReference type="ChEBI" id="CHEBI:16335"/>
        <dbReference type="ChEBI" id="CHEBI:17596"/>
        <dbReference type="ChEBI" id="CHEBI:28938"/>
        <dbReference type="EC" id="3.5.4.4"/>
    </reaction>
    <physiologicalReaction direction="left-to-right" evidence="9">
        <dbReference type="Rhea" id="RHEA:24409"/>
    </physiologicalReaction>
</comment>
<comment type="similarity">
    <text evidence="3">Belongs to the purine nucleoside phosphorylase YfiH/LACC1 family.</text>
</comment>
<dbReference type="GO" id="GO:0005507">
    <property type="term" value="F:copper ion binding"/>
    <property type="evidence" value="ECO:0007669"/>
    <property type="project" value="TreeGrafter"/>
</dbReference>
<keyword evidence="14" id="KW-1185">Reference proteome</keyword>
<reference evidence="13 14" key="1">
    <citation type="submission" date="2019-07" db="EMBL/GenBank/DDBJ databases">
        <title>Whole genome shotgun sequence of Cellulomonas aerilata NBRC 106308.</title>
        <authorList>
            <person name="Hosoyama A."/>
            <person name="Uohara A."/>
            <person name="Ohji S."/>
            <person name="Ichikawa N."/>
        </authorList>
    </citation>
    <scope>NUCLEOTIDE SEQUENCE [LARGE SCALE GENOMIC DNA]</scope>
    <source>
        <strain evidence="13 14">NBRC 106308</strain>
    </source>
</reference>
<dbReference type="PANTHER" id="PTHR30616">
    <property type="entry name" value="UNCHARACTERIZED PROTEIN YFIH"/>
    <property type="match status" value="1"/>
</dbReference>
<keyword evidence="8" id="KW-0186">Copper</keyword>
<dbReference type="SUPFAM" id="SSF64438">
    <property type="entry name" value="CNF1/YfiH-like putative cysteine hydrolases"/>
    <property type="match status" value="1"/>
</dbReference>
<evidence type="ECO:0000256" key="8">
    <source>
        <dbReference type="ARBA" id="ARBA00023008"/>
    </source>
</evidence>
<comment type="function">
    <text evidence="2">Purine nucleoside enzyme that catalyzes the phosphorolysis of adenosine and inosine nucleosides, yielding D-ribose 1-phosphate and the respective free bases, adenine and hypoxanthine. Also catalyzes the phosphorolysis of S-methyl-5'-thioadenosine into adenine and S-methyl-5-thio-alpha-D-ribose 1-phosphate. Also has adenosine deaminase activity.</text>
</comment>
<feature type="region of interest" description="Disordered" evidence="12">
    <location>
        <begin position="41"/>
        <end position="65"/>
    </location>
</feature>
<dbReference type="GO" id="GO:0016787">
    <property type="term" value="F:hydrolase activity"/>
    <property type="evidence" value="ECO:0007669"/>
    <property type="project" value="UniProtKB-KW"/>
</dbReference>
<gene>
    <name evidence="13" type="ORF">CAE01nite_32710</name>
</gene>
<protein>
    <submittedName>
        <fullName evidence="13">Laccase domain protein</fullName>
    </submittedName>
</protein>
<comment type="catalytic activity">
    <reaction evidence="11">
        <text>S-methyl-5'-thioadenosine + phosphate = 5-(methylsulfanyl)-alpha-D-ribose 1-phosphate + adenine</text>
        <dbReference type="Rhea" id="RHEA:11852"/>
        <dbReference type="ChEBI" id="CHEBI:16708"/>
        <dbReference type="ChEBI" id="CHEBI:17509"/>
        <dbReference type="ChEBI" id="CHEBI:43474"/>
        <dbReference type="ChEBI" id="CHEBI:58533"/>
        <dbReference type="EC" id="2.4.2.28"/>
    </reaction>
    <physiologicalReaction direction="left-to-right" evidence="11">
        <dbReference type="Rhea" id="RHEA:11853"/>
    </physiologicalReaction>
</comment>
<comment type="catalytic activity">
    <reaction evidence="10">
        <text>adenosine + phosphate = alpha-D-ribose 1-phosphate + adenine</text>
        <dbReference type="Rhea" id="RHEA:27642"/>
        <dbReference type="ChEBI" id="CHEBI:16335"/>
        <dbReference type="ChEBI" id="CHEBI:16708"/>
        <dbReference type="ChEBI" id="CHEBI:43474"/>
        <dbReference type="ChEBI" id="CHEBI:57720"/>
        <dbReference type="EC" id="2.4.2.1"/>
    </reaction>
    <physiologicalReaction direction="left-to-right" evidence="10">
        <dbReference type="Rhea" id="RHEA:27643"/>
    </physiologicalReaction>
</comment>
<evidence type="ECO:0000256" key="5">
    <source>
        <dbReference type="ARBA" id="ARBA00022723"/>
    </source>
</evidence>
<dbReference type="InterPro" id="IPR038371">
    <property type="entry name" value="Cu_polyphenol_OxRdtase_sf"/>
</dbReference>
<evidence type="ECO:0000256" key="2">
    <source>
        <dbReference type="ARBA" id="ARBA00003215"/>
    </source>
</evidence>
<accession>A0A512DGK3</accession>
<evidence type="ECO:0000256" key="9">
    <source>
        <dbReference type="ARBA" id="ARBA00047989"/>
    </source>
</evidence>
<dbReference type="InterPro" id="IPR003730">
    <property type="entry name" value="Cu_polyphenol_OxRdtase"/>
</dbReference>
<evidence type="ECO:0000256" key="11">
    <source>
        <dbReference type="ARBA" id="ARBA00049893"/>
    </source>
</evidence>
<dbReference type="GO" id="GO:0017061">
    <property type="term" value="F:S-methyl-5-thioadenosine phosphorylase activity"/>
    <property type="evidence" value="ECO:0007669"/>
    <property type="project" value="UniProtKB-EC"/>
</dbReference>
<evidence type="ECO:0000256" key="4">
    <source>
        <dbReference type="ARBA" id="ARBA00022679"/>
    </source>
</evidence>
<evidence type="ECO:0000256" key="3">
    <source>
        <dbReference type="ARBA" id="ARBA00007353"/>
    </source>
</evidence>
<proteinExistence type="inferred from homology"/>
<comment type="catalytic activity">
    <reaction evidence="1">
        <text>inosine + phosphate = alpha-D-ribose 1-phosphate + hypoxanthine</text>
        <dbReference type="Rhea" id="RHEA:27646"/>
        <dbReference type="ChEBI" id="CHEBI:17368"/>
        <dbReference type="ChEBI" id="CHEBI:17596"/>
        <dbReference type="ChEBI" id="CHEBI:43474"/>
        <dbReference type="ChEBI" id="CHEBI:57720"/>
        <dbReference type="EC" id="2.4.2.1"/>
    </reaction>
    <physiologicalReaction direction="left-to-right" evidence="1">
        <dbReference type="Rhea" id="RHEA:27647"/>
    </physiologicalReaction>
</comment>
<dbReference type="Pfam" id="PF02578">
    <property type="entry name" value="Cu-oxidase_4"/>
    <property type="match status" value="1"/>
</dbReference>
<dbReference type="AlphaFoldDB" id="A0A512DGK3"/>
<dbReference type="Gene3D" id="3.60.140.10">
    <property type="entry name" value="CNF1/YfiH-like putative cysteine hydrolases"/>
    <property type="match status" value="1"/>
</dbReference>
<feature type="compositionally biased region" description="Gly residues" evidence="12">
    <location>
        <begin position="51"/>
        <end position="63"/>
    </location>
</feature>
<evidence type="ECO:0000313" key="14">
    <source>
        <dbReference type="Proteomes" id="UP000321181"/>
    </source>
</evidence>
<dbReference type="Proteomes" id="UP000321181">
    <property type="component" value="Unassembled WGS sequence"/>
</dbReference>
<dbReference type="RefSeq" id="WP_246131286.1">
    <property type="nucleotide sequence ID" value="NZ_BAAARM010000006.1"/>
</dbReference>
<keyword evidence="4" id="KW-0808">Transferase</keyword>
<evidence type="ECO:0000313" key="13">
    <source>
        <dbReference type="EMBL" id="GEO35546.1"/>
    </source>
</evidence>
<sequence length="282" mass="28031">MTDPATGQVGSPDGPARAGPSGLLVVDLGPGVRAAFTGRRAVPPDATTGRPGVGGNLGLGVGDDPGEVRRRRRDLAAWAGGAVSWTTQVHGTAVALASARPDAAASHPAVGHDGVGPVAEADALVAVGGGAGAAVVVADCVPVLLADPVAGVAAAVHAGRRGLADGVVQAAVHAMGRHGARVSRVRAAVGPAICGACYEVPAALRDEVAAVVPWVASRTSWGTPALDLPAGVVAVLRGLGVEHVQETRLCTYTDDRYFSHRRSGATGEPEGRFAAVVRIAAP</sequence>
<dbReference type="InterPro" id="IPR011324">
    <property type="entry name" value="Cytotoxic_necrot_fac-like_cat"/>
</dbReference>
<evidence type="ECO:0000256" key="7">
    <source>
        <dbReference type="ARBA" id="ARBA00022833"/>
    </source>
</evidence>
<keyword evidence="7" id="KW-0862">Zinc</keyword>
<evidence type="ECO:0000256" key="1">
    <source>
        <dbReference type="ARBA" id="ARBA00000553"/>
    </source>
</evidence>
<keyword evidence="5" id="KW-0479">Metal-binding</keyword>
<dbReference type="EMBL" id="BJYY01000021">
    <property type="protein sequence ID" value="GEO35546.1"/>
    <property type="molecule type" value="Genomic_DNA"/>
</dbReference>
<organism evidence="13 14">
    <name type="scientific">Cellulomonas aerilata</name>
    <dbReference type="NCBI Taxonomy" id="515326"/>
    <lineage>
        <taxon>Bacteria</taxon>
        <taxon>Bacillati</taxon>
        <taxon>Actinomycetota</taxon>
        <taxon>Actinomycetes</taxon>
        <taxon>Micrococcales</taxon>
        <taxon>Cellulomonadaceae</taxon>
        <taxon>Cellulomonas</taxon>
    </lineage>
</organism>
<feature type="region of interest" description="Disordered" evidence="12">
    <location>
        <begin position="1"/>
        <end position="21"/>
    </location>
</feature>
<evidence type="ECO:0000256" key="10">
    <source>
        <dbReference type="ARBA" id="ARBA00048968"/>
    </source>
</evidence>
<dbReference type="PANTHER" id="PTHR30616:SF2">
    <property type="entry name" value="PURINE NUCLEOSIDE PHOSPHORYLASE LACC1"/>
    <property type="match status" value="1"/>
</dbReference>
<comment type="caution">
    <text evidence="13">The sequence shown here is derived from an EMBL/GenBank/DDBJ whole genome shotgun (WGS) entry which is preliminary data.</text>
</comment>
<keyword evidence="6" id="KW-0378">Hydrolase</keyword>
<name>A0A512DGK3_9CELL</name>
<evidence type="ECO:0000256" key="12">
    <source>
        <dbReference type="SAM" id="MobiDB-lite"/>
    </source>
</evidence>
<dbReference type="CDD" id="cd16833">
    <property type="entry name" value="YfiH"/>
    <property type="match status" value="1"/>
</dbReference>